<gene>
    <name evidence="1" type="ORF">FA95DRAFT_1553719</name>
</gene>
<keyword evidence="2" id="KW-1185">Reference proteome</keyword>
<proteinExistence type="predicted"/>
<reference evidence="1" key="2">
    <citation type="journal article" date="2022" name="New Phytol.">
        <title>Evolutionary transition to the ectomycorrhizal habit in the genomes of a hyperdiverse lineage of mushroom-forming fungi.</title>
        <authorList>
            <person name="Looney B."/>
            <person name="Miyauchi S."/>
            <person name="Morin E."/>
            <person name="Drula E."/>
            <person name="Courty P.E."/>
            <person name="Kohler A."/>
            <person name="Kuo A."/>
            <person name="LaButti K."/>
            <person name="Pangilinan J."/>
            <person name="Lipzen A."/>
            <person name="Riley R."/>
            <person name="Andreopoulos W."/>
            <person name="He G."/>
            <person name="Johnson J."/>
            <person name="Nolan M."/>
            <person name="Tritt A."/>
            <person name="Barry K.W."/>
            <person name="Grigoriev I.V."/>
            <person name="Nagy L.G."/>
            <person name="Hibbett D."/>
            <person name="Henrissat B."/>
            <person name="Matheny P.B."/>
            <person name="Labbe J."/>
            <person name="Martin F.M."/>
        </authorList>
    </citation>
    <scope>NUCLEOTIDE SEQUENCE</scope>
    <source>
        <strain evidence="1">FP105234-sp</strain>
    </source>
</reference>
<evidence type="ECO:0000313" key="2">
    <source>
        <dbReference type="Proteomes" id="UP000814033"/>
    </source>
</evidence>
<name>A0ACB8S7V8_9AGAM</name>
<sequence>MDSAQLQSPFRSSTLPFRARGRTRAAPLQPRPTTPRFSKLFGTVLGSPFLAPSDPAASSSMNVNVNDLDMDIVDGALSAVPHALTITRPSSPSPSMDFSIISPPSPGPDQNFSGIFFPRGPSSSSSSFFPSTSRHRRFHTIHGSTYPLGQSSSSKSMKTLFPRLWDALSSPAKKGKGKPLYGMPYALGDDCSYADLLPLDGEEGELIDDEACFMDSDGFIPRGIDLLSLLPPEVSIQILSYLDFPSVIACQLVSRTWHKLADDGAVWRGLFHRRAGWGVDLERALARGWVPPNTQAPLTLSIPQSPSAVTLVTPSENPPSPPLSLPVNTGRHFPLDPSPWSPELPSPSCHSPSPESAPLSLPWRTLYAARAELDARWAAPCLSSPSSPSSARGFNPQARWLAGHADSVYCLEFDSTRIITGSRDQTIKVWDLASGRCVGTFKGHSGSVLCLKFEKDWDVRRTGQEPKRGFLVSGSSDRSVVVWDMWVTESGEVCANMRAVLKGHMGGVLDLRIDDHWIVSCSKDAVIHVWDRETLRLHRTLVGHEGPVNAVGLQNGRVVSASGDGKMMLWDIESGSRLRTFEGHDRGLACIEFKDDFIVSGSNDCKIKVWSAATGECLRTLGGHDSLVRALAVDPVSGRLVSASYDKTVRLWDLRTGRLIRLFRGHHVSHIFDVKFDVRRIMSTSHDQKIVVLDFAQELDAALFT</sequence>
<protein>
    <submittedName>
        <fullName evidence="1">WD40 repeat-like protein</fullName>
    </submittedName>
</protein>
<dbReference type="EMBL" id="MU275846">
    <property type="protein sequence ID" value="KAI0052379.1"/>
    <property type="molecule type" value="Genomic_DNA"/>
</dbReference>
<organism evidence="1 2">
    <name type="scientific">Auriscalpium vulgare</name>
    <dbReference type="NCBI Taxonomy" id="40419"/>
    <lineage>
        <taxon>Eukaryota</taxon>
        <taxon>Fungi</taxon>
        <taxon>Dikarya</taxon>
        <taxon>Basidiomycota</taxon>
        <taxon>Agaricomycotina</taxon>
        <taxon>Agaricomycetes</taxon>
        <taxon>Russulales</taxon>
        <taxon>Auriscalpiaceae</taxon>
        <taxon>Auriscalpium</taxon>
    </lineage>
</organism>
<accession>A0ACB8S7V8</accession>
<reference evidence="1" key="1">
    <citation type="submission" date="2021-02" db="EMBL/GenBank/DDBJ databases">
        <authorList>
            <consortium name="DOE Joint Genome Institute"/>
            <person name="Ahrendt S."/>
            <person name="Looney B.P."/>
            <person name="Miyauchi S."/>
            <person name="Morin E."/>
            <person name="Drula E."/>
            <person name="Courty P.E."/>
            <person name="Chicoki N."/>
            <person name="Fauchery L."/>
            <person name="Kohler A."/>
            <person name="Kuo A."/>
            <person name="Labutti K."/>
            <person name="Pangilinan J."/>
            <person name="Lipzen A."/>
            <person name="Riley R."/>
            <person name="Andreopoulos W."/>
            <person name="He G."/>
            <person name="Johnson J."/>
            <person name="Barry K.W."/>
            <person name="Grigoriev I.V."/>
            <person name="Nagy L."/>
            <person name="Hibbett D."/>
            <person name="Henrissat B."/>
            <person name="Matheny P.B."/>
            <person name="Labbe J."/>
            <person name="Martin F."/>
        </authorList>
    </citation>
    <scope>NUCLEOTIDE SEQUENCE</scope>
    <source>
        <strain evidence="1">FP105234-sp</strain>
    </source>
</reference>
<comment type="caution">
    <text evidence="1">The sequence shown here is derived from an EMBL/GenBank/DDBJ whole genome shotgun (WGS) entry which is preliminary data.</text>
</comment>
<evidence type="ECO:0000313" key="1">
    <source>
        <dbReference type="EMBL" id="KAI0052379.1"/>
    </source>
</evidence>
<dbReference type="Proteomes" id="UP000814033">
    <property type="component" value="Unassembled WGS sequence"/>
</dbReference>